<dbReference type="EMBL" id="JAPHNI010000102">
    <property type="protein sequence ID" value="KAJ8116251.1"/>
    <property type="molecule type" value="Genomic_DNA"/>
</dbReference>
<dbReference type="Proteomes" id="UP001153331">
    <property type="component" value="Unassembled WGS sequence"/>
</dbReference>
<protein>
    <submittedName>
        <fullName evidence="1">Uncharacterized protein</fullName>
    </submittedName>
</protein>
<keyword evidence="2" id="KW-1185">Reference proteome</keyword>
<sequence>MKFSAVLATVVAAVSAAPAAAAATPKILICSDSTTANYAEGSVLQGWGYYLKNYLTISVSNLAVNGRSTRSFINEGKWASLLASTNAGDFVLIEMGHNDDVDPTIDTKDRGTLPGSGEETVTVTTSTGAQETVHTFGWYLRKMIADVKAKKATPIISGMVPRNYWGGDVLQADWPFANTAKDVAQKAKVQYVDHTKYSVAAFQAMGPTESKTYYPNDNTHTNPAGAQINTKTFVQGVKCGSKITLASYLNANGAAVSC</sequence>
<evidence type="ECO:0000313" key="2">
    <source>
        <dbReference type="Proteomes" id="UP001153331"/>
    </source>
</evidence>
<organism evidence="1 2">
    <name type="scientific">Boeremia exigua</name>
    <dbReference type="NCBI Taxonomy" id="749465"/>
    <lineage>
        <taxon>Eukaryota</taxon>
        <taxon>Fungi</taxon>
        <taxon>Dikarya</taxon>
        <taxon>Ascomycota</taxon>
        <taxon>Pezizomycotina</taxon>
        <taxon>Dothideomycetes</taxon>
        <taxon>Pleosporomycetidae</taxon>
        <taxon>Pleosporales</taxon>
        <taxon>Pleosporineae</taxon>
        <taxon>Didymellaceae</taxon>
        <taxon>Boeremia</taxon>
    </lineage>
</organism>
<evidence type="ECO:0000313" key="1">
    <source>
        <dbReference type="EMBL" id="KAJ8116251.1"/>
    </source>
</evidence>
<accession>A0ACC2IM34</accession>
<proteinExistence type="predicted"/>
<gene>
    <name evidence="1" type="ORF">OPT61_g2278</name>
</gene>
<name>A0ACC2IM34_9PLEO</name>
<reference evidence="1" key="1">
    <citation type="submission" date="2022-11" db="EMBL/GenBank/DDBJ databases">
        <title>Genome Sequence of Boeremia exigua.</title>
        <authorList>
            <person name="Buettner E."/>
        </authorList>
    </citation>
    <scope>NUCLEOTIDE SEQUENCE</scope>
    <source>
        <strain evidence="1">CU02</strain>
    </source>
</reference>
<comment type="caution">
    <text evidence="1">The sequence shown here is derived from an EMBL/GenBank/DDBJ whole genome shotgun (WGS) entry which is preliminary data.</text>
</comment>